<feature type="transmembrane region" description="Helical" evidence="1">
    <location>
        <begin position="52"/>
        <end position="73"/>
    </location>
</feature>
<dbReference type="RefSeq" id="WP_393990758.1">
    <property type="nucleotide sequence ID" value="NZ_JBAFVH010000001.1"/>
</dbReference>
<keyword evidence="1" id="KW-0472">Membrane</keyword>
<dbReference type="Gene3D" id="1.20.120.80">
    <property type="entry name" value="Cytochrome c oxidase, subunit III, four-helix bundle"/>
    <property type="match status" value="1"/>
</dbReference>
<dbReference type="SUPFAM" id="SSF81452">
    <property type="entry name" value="Cytochrome c oxidase subunit III-like"/>
    <property type="match status" value="1"/>
</dbReference>
<evidence type="ECO:0000313" key="3">
    <source>
        <dbReference type="Proteomes" id="UP001604002"/>
    </source>
</evidence>
<feature type="transmembrane region" description="Helical" evidence="1">
    <location>
        <begin position="164"/>
        <end position="191"/>
    </location>
</feature>
<sequence>MLTEAASPPAWWALIFTLVADATLFTSLVFGLLFLWISAPNWPPTSVPDTDLRLALATMAVLGVATLFARVALRRLVGEGAPQIWIALAALALLAVIAAVVVLITGILPHPTAHALGAIAAALLTFVAIHAGIGVLFLLTATLRLASGYASPRRAIDLRLSRLWIDYTAITGVLAIGLMLALPALVTMLGLRP</sequence>
<gene>
    <name evidence="2" type="ORF">V5F32_00675</name>
</gene>
<name>A0ABW6ZRD4_9HYPH</name>
<reference evidence="2 3" key="1">
    <citation type="submission" date="2024-02" db="EMBL/GenBank/DDBJ databases">
        <title>Expansion and revision of Xanthobacter and proposal of Roseixanthobacter gen. nov.</title>
        <authorList>
            <person name="Soltysiak M.P.M."/>
            <person name="Jalihal A."/>
            <person name="Ory A."/>
            <person name="Chrisophersen C."/>
            <person name="Lee A.D."/>
            <person name="Boulton J."/>
            <person name="Springer M."/>
        </authorList>
    </citation>
    <scope>NUCLEOTIDE SEQUENCE [LARGE SCALE GENOMIC DNA]</scope>
    <source>
        <strain evidence="2 3">23A</strain>
    </source>
</reference>
<dbReference type="InterPro" id="IPR013833">
    <property type="entry name" value="Cyt_c_oxidase_su3_a-hlx"/>
</dbReference>
<comment type="caution">
    <text evidence="2">The sequence shown here is derived from an EMBL/GenBank/DDBJ whole genome shotgun (WGS) entry which is preliminary data.</text>
</comment>
<dbReference type="EMBL" id="JBAFVH010000001">
    <property type="protein sequence ID" value="MFG1370670.1"/>
    <property type="molecule type" value="Genomic_DNA"/>
</dbReference>
<keyword evidence="1" id="KW-0812">Transmembrane</keyword>
<feature type="transmembrane region" description="Helical" evidence="1">
    <location>
        <begin position="12"/>
        <end position="37"/>
    </location>
</feature>
<feature type="transmembrane region" description="Helical" evidence="1">
    <location>
        <begin position="114"/>
        <end position="143"/>
    </location>
</feature>
<keyword evidence="1" id="KW-1133">Transmembrane helix</keyword>
<evidence type="ECO:0000256" key="1">
    <source>
        <dbReference type="SAM" id="Phobius"/>
    </source>
</evidence>
<accession>A0ABW6ZRD4</accession>
<dbReference type="Proteomes" id="UP001604002">
    <property type="component" value="Unassembled WGS sequence"/>
</dbReference>
<feature type="transmembrane region" description="Helical" evidence="1">
    <location>
        <begin position="85"/>
        <end position="108"/>
    </location>
</feature>
<organism evidence="2 3">
    <name type="scientific">Xanthobacter oligotrophicus</name>
    <dbReference type="NCBI Taxonomy" id="2607286"/>
    <lineage>
        <taxon>Bacteria</taxon>
        <taxon>Pseudomonadati</taxon>
        <taxon>Pseudomonadota</taxon>
        <taxon>Alphaproteobacteria</taxon>
        <taxon>Hyphomicrobiales</taxon>
        <taxon>Xanthobacteraceae</taxon>
        <taxon>Xanthobacter</taxon>
    </lineage>
</organism>
<proteinExistence type="predicted"/>
<evidence type="ECO:0000313" key="2">
    <source>
        <dbReference type="EMBL" id="MFG1370670.1"/>
    </source>
</evidence>
<protein>
    <submittedName>
        <fullName evidence="2">Uncharacterized protein</fullName>
    </submittedName>
</protein>
<keyword evidence="3" id="KW-1185">Reference proteome</keyword>
<dbReference type="InterPro" id="IPR035973">
    <property type="entry name" value="Cyt_c_oxidase_su3-like_sf"/>
</dbReference>